<dbReference type="AlphaFoldDB" id="A0A1F5VJP4"/>
<protein>
    <submittedName>
        <fullName evidence="1">Uncharacterized protein</fullName>
    </submittedName>
</protein>
<evidence type="ECO:0000313" key="2">
    <source>
        <dbReference type="Proteomes" id="UP000179251"/>
    </source>
</evidence>
<dbReference type="Proteomes" id="UP000179251">
    <property type="component" value="Unassembled WGS sequence"/>
</dbReference>
<accession>A0A1F5VJP4</accession>
<sequence>MGAKIHFLMPLGEAILVLSDGNPGAVVACRQLLLHGYVIDPSDCYNDIINLLILDDLEIYGGKIAKLWHDVCKEDIGKMIAVLRAHSFGQLHLRYHSYPEFAEFASITKELIHHAIDNWGQGLDLDKIMAAVRAKRPDFRPELHAPW</sequence>
<comment type="caution">
    <text evidence="1">The sequence shown here is derived from an EMBL/GenBank/DDBJ whole genome shotgun (WGS) entry which is preliminary data.</text>
</comment>
<reference evidence="1 2" key="1">
    <citation type="journal article" date="2016" name="Nat. Commun.">
        <title>Thousands of microbial genomes shed light on interconnected biogeochemical processes in an aquifer system.</title>
        <authorList>
            <person name="Anantharaman K."/>
            <person name="Brown C.T."/>
            <person name="Hug L.A."/>
            <person name="Sharon I."/>
            <person name="Castelle C.J."/>
            <person name="Probst A.J."/>
            <person name="Thomas B.C."/>
            <person name="Singh A."/>
            <person name="Wilkins M.J."/>
            <person name="Karaoz U."/>
            <person name="Brodie E.L."/>
            <person name="Williams K.H."/>
            <person name="Hubbard S.S."/>
            <person name="Banfield J.F."/>
        </authorList>
    </citation>
    <scope>NUCLEOTIDE SEQUENCE [LARGE SCALE GENOMIC DNA]</scope>
</reference>
<evidence type="ECO:0000313" key="1">
    <source>
        <dbReference type="EMBL" id="OGF63448.1"/>
    </source>
</evidence>
<organism evidence="1 2">
    <name type="scientific">Candidatus Giovannonibacteria bacterium RIFCSPHIGHO2_01_FULL_45_23</name>
    <dbReference type="NCBI Taxonomy" id="1798325"/>
    <lineage>
        <taxon>Bacteria</taxon>
        <taxon>Candidatus Giovannoniibacteriota</taxon>
    </lineage>
</organism>
<name>A0A1F5VJP4_9BACT</name>
<proteinExistence type="predicted"/>
<gene>
    <name evidence="1" type="ORF">A2834_01195</name>
</gene>
<dbReference type="EMBL" id="MFHD01000002">
    <property type="protein sequence ID" value="OGF63448.1"/>
    <property type="molecule type" value="Genomic_DNA"/>
</dbReference>